<dbReference type="PIRSF" id="PIRSF012641">
    <property type="entry name" value="UCP012641"/>
    <property type="match status" value="1"/>
</dbReference>
<reference evidence="2" key="1">
    <citation type="submission" date="2021-03" db="EMBL/GenBank/DDBJ databases">
        <authorList>
            <person name="Peeters C."/>
        </authorList>
    </citation>
    <scope>NUCLEOTIDE SEQUENCE</scope>
    <source>
        <strain evidence="2">LMG 31506</strain>
    </source>
</reference>
<dbReference type="AlphaFoldDB" id="A0A916IWY2"/>
<gene>
    <name evidence="2" type="ORF">LMG31506_04209</name>
</gene>
<name>A0A916IWY2_9BURK</name>
<dbReference type="Pfam" id="PF10005">
    <property type="entry name" value="Zn_ribbon_DZR_6"/>
    <property type="match status" value="1"/>
</dbReference>
<feature type="domain" description="Zinc-ribbon" evidence="1">
    <location>
        <begin position="29"/>
        <end position="119"/>
    </location>
</feature>
<evidence type="ECO:0000259" key="1">
    <source>
        <dbReference type="Pfam" id="PF10005"/>
    </source>
</evidence>
<accession>A0A916IWY2</accession>
<dbReference type="Pfam" id="PF15887">
    <property type="entry name" value="Peptidase_Mx"/>
    <property type="match status" value="1"/>
</dbReference>
<dbReference type="EMBL" id="CAJPUY010000016">
    <property type="protein sequence ID" value="CAG2150512.1"/>
    <property type="molecule type" value="Genomic_DNA"/>
</dbReference>
<evidence type="ECO:0000313" key="3">
    <source>
        <dbReference type="Proteomes" id="UP000672934"/>
    </source>
</evidence>
<evidence type="ECO:0000313" key="2">
    <source>
        <dbReference type="EMBL" id="CAG2150512.1"/>
    </source>
</evidence>
<dbReference type="InterPro" id="IPR031321">
    <property type="entry name" value="UCP012641"/>
</dbReference>
<sequence>MLALFESLTRRLITEWELRKRDEKLSRTYHCRCGTAIFFRNTQCLNCASQLGYLPDTLSLVALAPGSEPGTLRADDNERVYKYCGNRETPALCNWMVEASDPASLCIACRLNRTIPDLDDADNARYWAAIEVAKRRLVAQLLALGLPVKSKVEEDPERGVMFDFLRSPPEGPAVMTGHANGLITMNVEEADDVKREKLKHDLHEPYRTLLGHFRHEIGHYYWNLLVRDTKWLEPFRQLFGDERASYAEALKRNYEAGPPADWGNSYISSYATMHPWEDWAETWAHYLHVVDSMGTALGFGLGAEDIEGTVTPFTSEDLYAPDDPGASGFLSLLNSWIEVIMVLNELARSMGQPDFYPFIMSRPVVAKLQLVHMIIFDAQDQGAT</sequence>
<keyword evidence="3" id="KW-1185">Reference proteome</keyword>
<proteinExistence type="predicted"/>
<comment type="caution">
    <text evidence="2">The sequence shown here is derived from an EMBL/GenBank/DDBJ whole genome shotgun (WGS) entry which is preliminary data.</text>
</comment>
<organism evidence="2 3">
    <name type="scientific">Cupriavidus yeoncheonensis</name>
    <dbReference type="NCBI Taxonomy" id="1462994"/>
    <lineage>
        <taxon>Bacteria</taxon>
        <taxon>Pseudomonadati</taxon>
        <taxon>Pseudomonadota</taxon>
        <taxon>Betaproteobacteria</taxon>
        <taxon>Burkholderiales</taxon>
        <taxon>Burkholderiaceae</taxon>
        <taxon>Cupriavidus</taxon>
    </lineage>
</organism>
<dbReference type="Gene3D" id="3.40.390.70">
    <property type="match status" value="1"/>
</dbReference>
<dbReference type="Proteomes" id="UP000672934">
    <property type="component" value="Unassembled WGS sequence"/>
</dbReference>
<dbReference type="InterPro" id="IPR011201">
    <property type="entry name" value="Zinc-ribbon_6_bact"/>
</dbReference>
<dbReference type="RefSeq" id="WP_211949118.1">
    <property type="nucleotide sequence ID" value="NZ_CAJPUY010000016.1"/>
</dbReference>
<protein>
    <recommendedName>
        <fullName evidence="1">Zinc-ribbon domain-containing protein</fullName>
    </recommendedName>
</protein>